<dbReference type="Pfam" id="PF04851">
    <property type="entry name" value="ResIII"/>
    <property type="match status" value="1"/>
</dbReference>
<dbReference type="GO" id="GO:0032042">
    <property type="term" value="P:mitochondrial DNA metabolic process"/>
    <property type="evidence" value="ECO:0007669"/>
    <property type="project" value="TreeGrafter"/>
</dbReference>
<keyword evidence="1 4" id="KW-0067">ATP-binding</keyword>
<dbReference type="InterPro" id="IPR027417">
    <property type="entry name" value="P-loop_NTPase"/>
</dbReference>
<feature type="domain" description="Helicase C-terminal" evidence="3">
    <location>
        <begin position="254"/>
        <end position="427"/>
    </location>
</feature>
<keyword evidence="5" id="KW-1185">Reference proteome</keyword>
<sequence length="677" mass="77097">MSFHLTKQFHLLKPFVQTRNIWASKLRDYQKDAINECVDAIKNGIMRIGVSMATGGGKTVVFSSLIEKLSQDSGKTDFKTLVLVHRRELAHQASRTIKRSFPDKIVQLEMGNQHVDTRQCDVIIASVQSLIRRMDKYRKDDVDLIIIDEAHHAVAESYTRILEHFDAADKNTNIPVVGFSATFERADNKALSDVIDKIVYHRGMLDMINDNWLCEGKFTTIKINTDLSKVEKSSSTKDFKINSLSHVMNVPEVNEMILLTYLQKKKENGLKSTLLFGVDIAHVTNLHELFTAHGINSRYVTSNTKDEQRDTIIKEFKEGKIEVLMNCGIFTEGTDMPNIDCILLCRPTRSRSLLVQMIGRGLRLHHSKTYCHIIDFVDSSEVGIISVPSLVGIPKSQGTLDENTLEELEKIKEEQVEAKRLSMEQEAQRALENQNIFNENSAKFKEFIANTDAMDLTMTTYESLSQFFEQTNNPDVKTLEGMSYYGKEQELLGGSKYPWVKFNKDAWALALQKGHHLRVYMKRVPDNGITVAKYTLKLYREIPKFLRHDNSVRYAVKQILVSSDLLDIVSKVEEILSNLYNEAFNISGSPLTSISKYSKWRRDKASEKQVNFVSRLLKAELAKRQGDFERIDSNGIATYVKDMNKGTASDILFATSLAPSYSLRKLLKALDFKMIKG</sequence>
<dbReference type="Pfam" id="PF00271">
    <property type="entry name" value="Helicase_C"/>
    <property type="match status" value="1"/>
</dbReference>
<dbReference type="CDD" id="cd18799">
    <property type="entry name" value="SF2_C_EcoAI-like"/>
    <property type="match status" value="1"/>
</dbReference>
<dbReference type="InterPro" id="IPR014001">
    <property type="entry name" value="Helicase_ATP-bd"/>
</dbReference>
<dbReference type="PANTHER" id="PTHR47396:SF1">
    <property type="entry name" value="ATP-DEPENDENT HELICASE IRC3-RELATED"/>
    <property type="match status" value="1"/>
</dbReference>
<dbReference type="InterPro" id="IPR001650">
    <property type="entry name" value="Helicase_C-like"/>
</dbReference>
<evidence type="ECO:0000313" key="4">
    <source>
        <dbReference type="EMBL" id="SMN19708.1"/>
    </source>
</evidence>
<accession>A0A1X7R218</accession>
<evidence type="ECO:0000256" key="1">
    <source>
        <dbReference type="ARBA" id="ARBA00022806"/>
    </source>
</evidence>
<keyword evidence="1 4" id="KW-0547">Nucleotide-binding</keyword>
<protein>
    <submittedName>
        <fullName evidence="4">Similar to Saccharomyces cerevisiae YDR332W IRC3 Putative RNA helicase of the DEAH/D-box family</fullName>
    </submittedName>
</protein>
<evidence type="ECO:0000259" key="2">
    <source>
        <dbReference type="PROSITE" id="PS51192"/>
    </source>
</evidence>
<dbReference type="PROSITE" id="PS51194">
    <property type="entry name" value="HELICASE_CTER"/>
    <property type="match status" value="1"/>
</dbReference>
<name>A0A1X7R218_9SACH</name>
<dbReference type="SUPFAM" id="SSF52540">
    <property type="entry name" value="P-loop containing nucleoside triphosphate hydrolases"/>
    <property type="match status" value="1"/>
</dbReference>
<dbReference type="GO" id="GO:0005759">
    <property type="term" value="C:mitochondrial matrix"/>
    <property type="evidence" value="ECO:0007669"/>
    <property type="project" value="TreeGrafter"/>
</dbReference>
<reference evidence="4 5" key="1">
    <citation type="submission" date="2017-04" db="EMBL/GenBank/DDBJ databases">
        <authorList>
            <person name="Afonso C.L."/>
            <person name="Miller P.J."/>
            <person name="Scott M.A."/>
            <person name="Spackman E."/>
            <person name="Goraichik I."/>
            <person name="Dimitrov K.M."/>
            <person name="Suarez D.L."/>
            <person name="Swayne D.E."/>
        </authorList>
    </citation>
    <scope>NUCLEOTIDE SEQUENCE [LARGE SCALE GENOMIC DNA]</scope>
</reference>
<dbReference type="STRING" id="1789683.A0A1X7R218"/>
<dbReference type="GO" id="GO:0036121">
    <property type="term" value="F:double-stranded DNA helicase activity"/>
    <property type="evidence" value="ECO:0007669"/>
    <property type="project" value="TreeGrafter"/>
</dbReference>
<gene>
    <name evidence="4" type="ORF">KASA_0O02838G</name>
</gene>
<dbReference type="PROSITE" id="PS51192">
    <property type="entry name" value="HELICASE_ATP_BIND_1"/>
    <property type="match status" value="1"/>
</dbReference>
<dbReference type="Gene3D" id="3.40.50.300">
    <property type="entry name" value="P-loop containing nucleotide triphosphate hydrolases"/>
    <property type="match status" value="2"/>
</dbReference>
<dbReference type="SMART" id="SM00487">
    <property type="entry name" value="DEXDc"/>
    <property type="match status" value="1"/>
</dbReference>
<dbReference type="SMART" id="SM00490">
    <property type="entry name" value="HELICc"/>
    <property type="match status" value="1"/>
</dbReference>
<dbReference type="EMBL" id="FXLY01000004">
    <property type="protein sequence ID" value="SMN19708.1"/>
    <property type="molecule type" value="Genomic_DNA"/>
</dbReference>
<keyword evidence="1 4" id="KW-0347">Helicase</keyword>
<dbReference type="GO" id="GO:0005524">
    <property type="term" value="F:ATP binding"/>
    <property type="evidence" value="ECO:0007669"/>
    <property type="project" value="InterPro"/>
</dbReference>
<evidence type="ECO:0000313" key="5">
    <source>
        <dbReference type="Proteomes" id="UP000196158"/>
    </source>
</evidence>
<keyword evidence="1 4" id="KW-0378">Hydrolase</keyword>
<dbReference type="Proteomes" id="UP000196158">
    <property type="component" value="Unassembled WGS sequence"/>
</dbReference>
<dbReference type="AlphaFoldDB" id="A0A1X7R218"/>
<dbReference type="GO" id="GO:0061749">
    <property type="term" value="F:forked DNA-dependent helicase activity"/>
    <property type="evidence" value="ECO:0007669"/>
    <property type="project" value="TreeGrafter"/>
</dbReference>
<evidence type="ECO:0000259" key="3">
    <source>
        <dbReference type="PROSITE" id="PS51194"/>
    </source>
</evidence>
<proteinExistence type="predicted"/>
<dbReference type="InterPro" id="IPR050742">
    <property type="entry name" value="Helicase_Restrict-Modif_Enz"/>
</dbReference>
<dbReference type="PANTHER" id="PTHR47396">
    <property type="entry name" value="TYPE I RESTRICTION ENZYME ECOKI R PROTEIN"/>
    <property type="match status" value="1"/>
</dbReference>
<dbReference type="CDD" id="cd18032">
    <property type="entry name" value="DEXHc_RE_I_III_res"/>
    <property type="match status" value="1"/>
</dbReference>
<dbReference type="InterPro" id="IPR006935">
    <property type="entry name" value="Helicase/UvrB_N"/>
</dbReference>
<feature type="domain" description="Helicase ATP-binding" evidence="2">
    <location>
        <begin position="39"/>
        <end position="201"/>
    </location>
</feature>
<dbReference type="OrthoDB" id="16911at2759"/>
<dbReference type="GO" id="GO:0070125">
    <property type="term" value="P:mitochondrial translational elongation"/>
    <property type="evidence" value="ECO:0007669"/>
    <property type="project" value="TreeGrafter"/>
</dbReference>
<organism evidence="4 5">
    <name type="scientific">Maudiozyma saulgeensis</name>
    <dbReference type="NCBI Taxonomy" id="1789683"/>
    <lineage>
        <taxon>Eukaryota</taxon>
        <taxon>Fungi</taxon>
        <taxon>Dikarya</taxon>
        <taxon>Ascomycota</taxon>
        <taxon>Saccharomycotina</taxon>
        <taxon>Saccharomycetes</taxon>
        <taxon>Saccharomycetales</taxon>
        <taxon>Saccharomycetaceae</taxon>
        <taxon>Maudiozyma</taxon>
    </lineage>
</organism>
<dbReference type="GO" id="GO:0000403">
    <property type="term" value="F:Y-form DNA binding"/>
    <property type="evidence" value="ECO:0007669"/>
    <property type="project" value="TreeGrafter"/>
</dbReference>
<dbReference type="GO" id="GO:0016787">
    <property type="term" value="F:hydrolase activity"/>
    <property type="evidence" value="ECO:0007669"/>
    <property type="project" value="InterPro"/>
</dbReference>